<dbReference type="Proteomes" id="UP001140011">
    <property type="component" value="Unassembled WGS sequence"/>
</dbReference>
<protein>
    <submittedName>
        <fullName evidence="1">Uncharacterized protein</fullName>
    </submittedName>
</protein>
<accession>A0A9W8GRM5</accession>
<dbReference type="AlphaFoldDB" id="A0A9W8GRM5"/>
<feature type="non-terminal residue" evidence="1">
    <location>
        <position position="167"/>
    </location>
</feature>
<evidence type="ECO:0000313" key="2">
    <source>
        <dbReference type="Proteomes" id="UP001140011"/>
    </source>
</evidence>
<dbReference type="EMBL" id="JANBUH010001452">
    <property type="protein sequence ID" value="KAJ2745438.1"/>
    <property type="molecule type" value="Genomic_DNA"/>
</dbReference>
<gene>
    <name evidence="1" type="ORF">GGI19_006502</name>
</gene>
<name>A0A9W8GRM5_9FUNG</name>
<feature type="non-terminal residue" evidence="1">
    <location>
        <position position="1"/>
    </location>
</feature>
<sequence>PAMRGSGCALIQPMPHTAVSMRRRCLLSAMRFTLRLRMRIRDAVQEARIAALLCITRRRATSAMPVPASGVCVQLRLLLLLCAAMTRTSLICTGLPVWRHLLLSRTSLWRGTRAIVAVPCESSRGLDLTQSMAVPDSTPLLSASCAILAGGLARTLGILRYSAKAGP</sequence>
<organism evidence="1 2">
    <name type="scientific">Coemansia pectinata</name>
    <dbReference type="NCBI Taxonomy" id="1052879"/>
    <lineage>
        <taxon>Eukaryota</taxon>
        <taxon>Fungi</taxon>
        <taxon>Fungi incertae sedis</taxon>
        <taxon>Zoopagomycota</taxon>
        <taxon>Kickxellomycotina</taxon>
        <taxon>Kickxellomycetes</taxon>
        <taxon>Kickxellales</taxon>
        <taxon>Kickxellaceae</taxon>
        <taxon>Coemansia</taxon>
    </lineage>
</organism>
<reference evidence="1" key="1">
    <citation type="submission" date="2022-07" db="EMBL/GenBank/DDBJ databases">
        <title>Phylogenomic reconstructions and comparative analyses of Kickxellomycotina fungi.</title>
        <authorList>
            <person name="Reynolds N.K."/>
            <person name="Stajich J.E."/>
            <person name="Barry K."/>
            <person name="Grigoriev I.V."/>
            <person name="Crous P."/>
            <person name="Smith M.E."/>
        </authorList>
    </citation>
    <scope>NUCLEOTIDE SEQUENCE</scope>
    <source>
        <strain evidence="1">BCRC 34297</strain>
    </source>
</reference>
<evidence type="ECO:0000313" key="1">
    <source>
        <dbReference type="EMBL" id="KAJ2745438.1"/>
    </source>
</evidence>
<comment type="caution">
    <text evidence="1">The sequence shown here is derived from an EMBL/GenBank/DDBJ whole genome shotgun (WGS) entry which is preliminary data.</text>
</comment>
<proteinExistence type="predicted"/>
<keyword evidence="2" id="KW-1185">Reference proteome</keyword>